<dbReference type="OrthoDB" id="9815457at2"/>
<dbReference type="SUPFAM" id="SSF51206">
    <property type="entry name" value="cAMP-binding domain-like"/>
    <property type="match status" value="1"/>
</dbReference>
<evidence type="ECO:0000256" key="1">
    <source>
        <dbReference type="ARBA" id="ARBA00023015"/>
    </source>
</evidence>
<dbReference type="Pfam" id="PF00027">
    <property type="entry name" value="cNMP_binding"/>
    <property type="match status" value="1"/>
</dbReference>
<protein>
    <submittedName>
        <fullName evidence="6">Crp/Fnr family transcriptional regulator</fullName>
    </submittedName>
</protein>
<keyword evidence="2" id="KW-0238">DNA-binding</keyword>
<evidence type="ECO:0000313" key="7">
    <source>
        <dbReference type="Proteomes" id="UP000256424"/>
    </source>
</evidence>
<evidence type="ECO:0000313" key="6">
    <source>
        <dbReference type="EMBL" id="RDU73701.1"/>
    </source>
</evidence>
<evidence type="ECO:0000259" key="5">
    <source>
        <dbReference type="PROSITE" id="PS51063"/>
    </source>
</evidence>
<dbReference type="Proteomes" id="UP000256424">
    <property type="component" value="Unassembled WGS sequence"/>
</dbReference>
<evidence type="ECO:0000256" key="3">
    <source>
        <dbReference type="ARBA" id="ARBA00023163"/>
    </source>
</evidence>
<evidence type="ECO:0000256" key="2">
    <source>
        <dbReference type="ARBA" id="ARBA00023125"/>
    </source>
</evidence>
<dbReference type="InterPro" id="IPR000595">
    <property type="entry name" value="cNMP-bd_dom"/>
</dbReference>
<dbReference type="EMBL" id="NXLW01000001">
    <property type="protein sequence ID" value="RDU73701.1"/>
    <property type="molecule type" value="Genomic_DNA"/>
</dbReference>
<dbReference type="Gene3D" id="2.60.120.10">
    <property type="entry name" value="Jelly Rolls"/>
    <property type="match status" value="1"/>
</dbReference>
<evidence type="ECO:0000259" key="4">
    <source>
        <dbReference type="PROSITE" id="PS50042"/>
    </source>
</evidence>
<dbReference type="InterPro" id="IPR036390">
    <property type="entry name" value="WH_DNA-bd_sf"/>
</dbReference>
<dbReference type="SMART" id="SM00419">
    <property type="entry name" value="HTH_CRP"/>
    <property type="match status" value="1"/>
</dbReference>
<keyword evidence="7" id="KW-1185">Reference proteome</keyword>
<dbReference type="AlphaFoldDB" id="A0A3D8J9X7"/>
<dbReference type="InterPro" id="IPR014710">
    <property type="entry name" value="RmlC-like_jellyroll"/>
</dbReference>
<dbReference type="GO" id="GO:0006355">
    <property type="term" value="P:regulation of DNA-templated transcription"/>
    <property type="evidence" value="ECO:0007669"/>
    <property type="project" value="InterPro"/>
</dbReference>
<dbReference type="CDD" id="cd00038">
    <property type="entry name" value="CAP_ED"/>
    <property type="match status" value="1"/>
</dbReference>
<comment type="caution">
    <text evidence="6">The sequence shown here is derived from an EMBL/GenBank/DDBJ whole genome shotgun (WGS) entry which is preliminary data.</text>
</comment>
<dbReference type="PROSITE" id="PS51063">
    <property type="entry name" value="HTH_CRP_2"/>
    <property type="match status" value="1"/>
</dbReference>
<reference evidence="6 7" key="1">
    <citation type="submission" date="2018-04" db="EMBL/GenBank/DDBJ databases">
        <title>Novel Campyloabacter and Helicobacter Species and Strains.</title>
        <authorList>
            <person name="Mannion A.J."/>
            <person name="Shen Z."/>
            <person name="Fox J.G."/>
        </authorList>
    </citation>
    <scope>NUCLEOTIDE SEQUENCE [LARGE SCALE GENOMIC DNA]</scope>
    <source>
        <strain evidence="6 7">MIT 97-5075</strain>
    </source>
</reference>
<dbReference type="Pfam" id="PF13545">
    <property type="entry name" value="HTH_Crp_2"/>
    <property type="match status" value="1"/>
</dbReference>
<feature type="domain" description="HTH crp-type" evidence="5">
    <location>
        <begin position="135"/>
        <end position="197"/>
    </location>
</feature>
<dbReference type="GO" id="GO:0003677">
    <property type="term" value="F:DNA binding"/>
    <property type="evidence" value="ECO:0007669"/>
    <property type="project" value="UniProtKB-KW"/>
</dbReference>
<organism evidence="6 7">
    <name type="scientific">Helicobacter aurati</name>
    <dbReference type="NCBI Taxonomy" id="137778"/>
    <lineage>
        <taxon>Bacteria</taxon>
        <taxon>Pseudomonadati</taxon>
        <taxon>Campylobacterota</taxon>
        <taxon>Epsilonproteobacteria</taxon>
        <taxon>Campylobacterales</taxon>
        <taxon>Helicobacteraceae</taxon>
        <taxon>Helicobacter</taxon>
    </lineage>
</organism>
<dbReference type="SUPFAM" id="SSF46785">
    <property type="entry name" value="Winged helix' DNA-binding domain"/>
    <property type="match status" value="1"/>
</dbReference>
<dbReference type="PROSITE" id="PS50042">
    <property type="entry name" value="CNMP_BINDING_3"/>
    <property type="match status" value="1"/>
</dbReference>
<dbReference type="RefSeq" id="WP_104762534.1">
    <property type="nucleotide sequence ID" value="NZ_FZPM01000005.1"/>
</dbReference>
<feature type="domain" description="Cyclic nucleotide-binding" evidence="4">
    <location>
        <begin position="1"/>
        <end position="106"/>
    </location>
</feature>
<sequence>MQQLLESLTQIGHKTTYNANAIVFFENEKAERLFLLLRGKVRLYRSKTEIYNKETRYKEYTIHTLCAPNFIAEMPFFMESHYPANAQCVEQSEIISITLQAFKKHLQNSEFCLLFITSLCQKIRILESYITTQNQNLQTRFLHFLNTHQNILPTLTQKHIAQHLNTNPESLSRLIKSYKNKGLISTNKGKIIIQDYALLYTYLSIQESHETP</sequence>
<name>A0A3D8J9X7_9HELI</name>
<keyword evidence="1" id="KW-0805">Transcription regulation</keyword>
<accession>A0A3D8J9X7</accession>
<dbReference type="InterPro" id="IPR018490">
    <property type="entry name" value="cNMP-bd_dom_sf"/>
</dbReference>
<dbReference type="InterPro" id="IPR012318">
    <property type="entry name" value="HTH_CRP"/>
</dbReference>
<gene>
    <name evidence="6" type="ORF">CQA66_00500</name>
</gene>
<keyword evidence="3" id="KW-0804">Transcription</keyword>
<proteinExistence type="predicted"/>